<reference evidence="2 3" key="1">
    <citation type="submission" date="2018-06" db="EMBL/GenBank/DDBJ databases">
        <authorList>
            <consortium name="Pathogen Informatics"/>
            <person name="Doyle S."/>
        </authorList>
    </citation>
    <scope>NUCLEOTIDE SEQUENCE [LARGE SCALE GENOMIC DNA]</scope>
    <source>
        <strain evidence="2 3">NCTC8179</strain>
    </source>
</reference>
<gene>
    <name evidence="2" type="ORF">NCTC8179_02704</name>
</gene>
<feature type="transmembrane region" description="Helical" evidence="1">
    <location>
        <begin position="12"/>
        <end position="33"/>
    </location>
</feature>
<evidence type="ECO:0000256" key="1">
    <source>
        <dbReference type="SAM" id="Phobius"/>
    </source>
</evidence>
<evidence type="ECO:0000313" key="2">
    <source>
        <dbReference type="EMBL" id="STK80301.1"/>
    </source>
</evidence>
<evidence type="ECO:0000313" key="3">
    <source>
        <dbReference type="Proteomes" id="UP000255543"/>
    </source>
</evidence>
<keyword evidence="1" id="KW-0472">Membrane</keyword>
<sequence length="59" mass="6844">MSSSQIMVNASYIILRLFLFSALSPYNIITFLFHRTGDFNSELIHQSQHIAVKYISYCL</sequence>
<organism evidence="2 3">
    <name type="scientific">Escherichia coli</name>
    <dbReference type="NCBI Taxonomy" id="562"/>
    <lineage>
        <taxon>Bacteria</taxon>
        <taxon>Pseudomonadati</taxon>
        <taxon>Pseudomonadota</taxon>
        <taxon>Gammaproteobacteria</taxon>
        <taxon>Enterobacterales</taxon>
        <taxon>Enterobacteriaceae</taxon>
        <taxon>Escherichia</taxon>
    </lineage>
</organism>
<keyword evidence="1" id="KW-0812">Transmembrane</keyword>
<proteinExistence type="predicted"/>
<keyword evidence="1" id="KW-1133">Transmembrane helix</keyword>
<dbReference type="Proteomes" id="UP000255543">
    <property type="component" value="Unassembled WGS sequence"/>
</dbReference>
<dbReference type="AlphaFoldDB" id="A0A376ZTQ9"/>
<dbReference type="EMBL" id="UGEB01000001">
    <property type="protein sequence ID" value="STK80301.1"/>
    <property type="molecule type" value="Genomic_DNA"/>
</dbReference>
<accession>A0A376ZTQ9</accession>
<name>A0A376ZTQ9_ECOLX</name>
<protein>
    <submittedName>
        <fullName evidence="2">Uncharacterized protein</fullName>
    </submittedName>
</protein>